<feature type="non-terminal residue" evidence="1">
    <location>
        <position position="54"/>
    </location>
</feature>
<dbReference type="EMBL" id="UINC01201839">
    <property type="protein sequence ID" value="SVE21358.1"/>
    <property type="molecule type" value="Genomic_DNA"/>
</dbReference>
<proteinExistence type="predicted"/>
<dbReference type="AlphaFoldDB" id="A0A383BPS9"/>
<reference evidence="1" key="1">
    <citation type="submission" date="2018-05" db="EMBL/GenBank/DDBJ databases">
        <authorList>
            <person name="Lanie J.A."/>
            <person name="Ng W.-L."/>
            <person name="Kazmierczak K.M."/>
            <person name="Andrzejewski T.M."/>
            <person name="Davidsen T.M."/>
            <person name="Wayne K.J."/>
            <person name="Tettelin H."/>
            <person name="Glass J.I."/>
            <person name="Rusch D."/>
            <person name="Podicherti R."/>
            <person name="Tsui H.-C.T."/>
            <person name="Winkler M.E."/>
        </authorList>
    </citation>
    <scope>NUCLEOTIDE SEQUENCE</scope>
</reference>
<dbReference type="Gene3D" id="3.40.50.1010">
    <property type="entry name" value="5'-nuclease"/>
    <property type="match status" value="1"/>
</dbReference>
<gene>
    <name evidence="1" type="ORF">METZ01_LOCUS474212</name>
</gene>
<name>A0A383BPS9_9ZZZZ</name>
<sequence>MFFRARHVVRGEDIHTRIGMSLHILFNSIHKVWMKFKPDHMVLCFEGRSWRKDL</sequence>
<protein>
    <submittedName>
        <fullName evidence="1">Uncharacterized protein</fullName>
    </submittedName>
</protein>
<accession>A0A383BPS9</accession>
<evidence type="ECO:0000313" key="1">
    <source>
        <dbReference type="EMBL" id="SVE21358.1"/>
    </source>
</evidence>
<organism evidence="1">
    <name type="scientific">marine metagenome</name>
    <dbReference type="NCBI Taxonomy" id="408172"/>
    <lineage>
        <taxon>unclassified sequences</taxon>
        <taxon>metagenomes</taxon>
        <taxon>ecological metagenomes</taxon>
    </lineage>
</organism>